<evidence type="ECO:0008006" key="2">
    <source>
        <dbReference type="Google" id="ProtNLM"/>
    </source>
</evidence>
<accession>Q117G7</accession>
<dbReference type="SUPFAM" id="SSF48452">
    <property type="entry name" value="TPR-like"/>
    <property type="match status" value="1"/>
</dbReference>
<dbReference type="KEGG" id="ter:Tery_0976"/>
<dbReference type="EMBL" id="CP000393">
    <property type="protein sequence ID" value="ABG50357.1"/>
    <property type="molecule type" value="Genomic_DNA"/>
</dbReference>
<dbReference type="AlphaFoldDB" id="Q117G7"/>
<organism evidence="1">
    <name type="scientific">Trichodesmium erythraeum (strain IMS101)</name>
    <dbReference type="NCBI Taxonomy" id="203124"/>
    <lineage>
        <taxon>Bacteria</taxon>
        <taxon>Bacillati</taxon>
        <taxon>Cyanobacteriota</taxon>
        <taxon>Cyanophyceae</taxon>
        <taxon>Oscillatoriophycideae</taxon>
        <taxon>Oscillatoriales</taxon>
        <taxon>Microcoleaceae</taxon>
        <taxon>Trichodesmium</taxon>
    </lineage>
</organism>
<dbReference type="InterPro" id="IPR011990">
    <property type="entry name" value="TPR-like_helical_dom_sf"/>
</dbReference>
<gene>
    <name evidence="1" type="ordered locus">Tery_0976</name>
</gene>
<name>Q117G7_TRIEI</name>
<dbReference type="HOGENOM" id="CLU_065971_0_0_3"/>
<dbReference type="RefSeq" id="WP_011610745.1">
    <property type="nucleotide sequence ID" value="NC_008312.1"/>
</dbReference>
<proteinExistence type="predicted"/>
<sequence>MLNWKAKIQAGLILIFVGWATPVLSSPLHILIDVRGNVEVKKAEWKTFNKAESGMTLSSEDKVKLGSNASLIIYCSDKNKRVVEGPGTYLVSEKCLPGKPTIKVCPSCNNDDARPVGVKEEGLKQLPYLISPRKTYVFNNPLTIRWNEVFGATLYKVKFELGGWERETKKTQIVYDGELEPGDWNSIIIEADNGATSSEVDAQNSWFQVLKDEEAKILREQVAAIKRQELSREQEGLVLAYFYRGNELNFEAIQVLEGLVKSKSQRATVYQLLGDIYLQVGLILMAKDVYQQGLALTMEEENKEVKAMIQWGLGEIEYLLGNKNGAVKWLEKAKVNYFALGKQLNEKEKELIKKVFGGS</sequence>
<evidence type="ECO:0000313" key="1">
    <source>
        <dbReference type="EMBL" id="ABG50357.1"/>
    </source>
</evidence>
<protein>
    <recommendedName>
        <fullName evidence="2">Tetratricopeptide TPR_2</fullName>
    </recommendedName>
</protein>
<dbReference type="Gene3D" id="1.25.40.10">
    <property type="entry name" value="Tetratricopeptide repeat domain"/>
    <property type="match status" value="1"/>
</dbReference>
<dbReference type="OrthoDB" id="459662at2"/>
<reference evidence="1" key="1">
    <citation type="submission" date="2006-06" db="EMBL/GenBank/DDBJ databases">
        <title>Complete sequence of Trichodesmium erythraeum IMS101.</title>
        <authorList>
            <consortium name="US DOE Joint Genome Institute"/>
            <person name="Copeland A."/>
            <person name="Lucas S."/>
            <person name="Lapidus A."/>
            <person name="Barry K."/>
            <person name="Detter J.C."/>
            <person name="Glavina del Rio T."/>
            <person name="Hammon N."/>
            <person name="Israni S."/>
            <person name="Dalin E."/>
            <person name="Tice H."/>
            <person name="Pitluck S."/>
            <person name="Kiss H."/>
            <person name="Munk A.C."/>
            <person name="Brettin T."/>
            <person name="Bruce D."/>
            <person name="Han C."/>
            <person name="Tapia R."/>
            <person name="Gilna P."/>
            <person name="Schmutz J."/>
            <person name="Larimer F."/>
            <person name="Land M."/>
            <person name="Hauser L."/>
            <person name="Kyrpides N."/>
            <person name="Kim E."/>
            <person name="Richardson P."/>
        </authorList>
    </citation>
    <scope>NUCLEOTIDE SEQUENCE [LARGE SCALE GENOMIC DNA]</scope>
    <source>
        <strain evidence="1">IMS101</strain>
    </source>
</reference>
<dbReference type="eggNOG" id="COG0457">
    <property type="taxonomic scope" value="Bacteria"/>
</dbReference>